<sequence>MARDSVRDCRANNKLRDELAKLIVESLSKIKDQGLLTIGFLAVLPNETDNLTPFYERIRKEITQKFQMYPITPTRNKSYAAAKNLYRGASKISEVIDDEDLSFFTGEKTPLWVANPSQQNQREDRFLDSLNIRRWSWDELSLIFITLQRYQTRSSIYKNTHQPSETELERWLKPKTDKWLMSFYALLGEAISNNKQIKVVENVKVIRVSTKQDDTHVTPSQAYFPPVDGIKAPNNILIVKNSVYANGRSDEQKRLAKLFLEKSGVSPFDTKQVIKLKLDEYQAQPESVPKKYCEDIKMFCDYWFKDQSKNIEIFKDKTFLRAKSRDGTDSWCKPSDIYIDKPFADTGLKALFSQNAFELEKYKSELLENYRFITNFTEFVIALGVMDRLEIRSHDATAMQSDFVKQTGRKTKTTLDEDYYMNALNISNGQWWHSKGSQNYIGELPIYKKEISLSLAVWKTVCRAKPEQLEAHYVPNQSNRHLETKTEAFFIKQLASCEWIPDREGNFLKPADLTRETLHPDFVYDDQNGWLTLVGLGSSQSTRDCDEFARNFTARLEGFDSYEQKMQCVKAIQEGFDPNSFLVKIHPEFPENSVPNPERRKNRIKNQFENLPSKESVMRERSIQPGVANIVAEAKAYLRSKYTNPDQIMVCQCCQHEMPFKIRDDYYFEATQCLKSLDKHDIRNRLALCPTCSAMYQYARDDDDEIIKAAIVNNPAEENAKPIEIPVTLAGKLHHIRFVQAHWFDLRTILDLV</sequence>
<protein>
    <submittedName>
        <fullName evidence="1">Uncharacterized protein</fullName>
    </submittedName>
</protein>
<dbReference type="Proteomes" id="UP001162780">
    <property type="component" value="Chromosome"/>
</dbReference>
<dbReference type="RefSeq" id="WP_255188124.1">
    <property type="nucleotide sequence ID" value="NZ_CP113517.1"/>
</dbReference>
<accession>A0ABY7GEB7</accession>
<proteinExistence type="predicted"/>
<keyword evidence="2" id="KW-1185">Reference proteome</keyword>
<organism evidence="1 2">
    <name type="scientific">Methylomonas rapida</name>
    <dbReference type="NCBI Taxonomy" id="2963939"/>
    <lineage>
        <taxon>Bacteria</taxon>
        <taxon>Pseudomonadati</taxon>
        <taxon>Pseudomonadota</taxon>
        <taxon>Gammaproteobacteria</taxon>
        <taxon>Methylococcales</taxon>
        <taxon>Methylococcaceae</taxon>
        <taxon>Methylomonas</taxon>
    </lineage>
</organism>
<gene>
    <name evidence="1" type="ORF">NM686_012140</name>
</gene>
<name>A0ABY7GEB7_9GAMM</name>
<dbReference type="EMBL" id="CP113517">
    <property type="protein sequence ID" value="WAR43144.1"/>
    <property type="molecule type" value="Genomic_DNA"/>
</dbReference>
<evidence type="ECO:0000313" key="2">
    <source>
        <dbReference type="Proteomes" id="UP001162780"/>
    </source>
</evidence>
<reference evidence="1" key="1">
    <citation type="submission" date="2022-11" db="EMBL/GenBank/DDBJ databases">
        <title>Methylomonas rapida sp. nov., Carotenoid-Producing Obligate Methanotrophs with High Growth Characteristics and Biotechnological Potential.</title>
        <authorList>
            <person name="Tikhonova E.N."/>
            <person name="Suleimanov R.Z."/>
            <person name="Miroshnikov K."/>
            <person name="Oshkin I.Y."/>
            <person name="Belova S.E."/>
            <person name="Danilova O.V."/>
            <person name="Ashikhmin A."/>
            <person name="Konopkin A."/>
            <person name="But S.Y."/>
            <person name="Khmelenina V.N."/>
            <person name="Kuznetsov N."/>
            <person name="Pimenov N.V."/>
            <person name="Dedysh S.N."/>
        </authorList>
    </citation>
    <scope>NUCLEOTIDE SEQUENCE</scope>
    <source>
        <strain evidence="1">MP1</strain>
    </source>
</reference>
<evidence type="ECO:0000313" key="1">
    <source>
        <dbReference type="EMBL" id="WAR43144.1"/>
    </source>
</evidence>